<keyword evidence="2" id="KW-1185">Reference proteome</keyword>
<comment type="caution">
    <text evidence="1">The sequence shown here is derived from an EMBL/GenBank/DDBJ whole genome shotgun (WGS) entry which is preliminary data.</text>
</comment>
<organism evidence="1 2">
    <name type="scientific">Paracoccus lichenicola</name>
    <dbReference type="NCBI Taxonomy" id="2665644"/>
    <lineage>
        <taxon>Bacteria</taxon>
        <taxon>Pseudomonadati</taxon>
        <taxon>Pseudomonadota</taxon>
        <taxon>Alphaproteobacteria</taxon>
        <taxon>Rhodobacterales</taxon>
        <taxon>Paracoccaceae</taxon>
        <taxon>Paracoccus</taxon>
    </lineage>
</organism>
<accession>A0A6L6HUS0</accession>
<dbReference type="EMBL" id="WMBT01000034">
    <property type="protein sequence ID" value="MTE02159.1"/>
    <property type="molecule type" value="Genomic_DNA"/>
</dbReference>
<gene>
    <name evidence="1" type="ORF">GIY56_17870</name>
</gene>
<reference evidence="1 2" key="1">
    <citation type="submission" date="2019-11" db="EMBL/GenBank/DDBJ databases">
        <authorList>
            <person name="Lang L."/>
        </authorList>
    </citation>
    <scope>NUCLEOTIDE SEQUENCE [LARGE SCALE GENOMIC DNA]</scope>
    <source>
        <strain evidence="1 2">YIM 132242</strain>
    </source>
</reference>
<dbReference type="AlphaFoldDB" id="A0A6L6HUS0"/>
<evidence type="ECO:0000313" key="1">
    <source>
        <dbReference type="EMBL" id="MTE02159.1"/>
    </source>
</evidence>
<dbReference type="RefSeq" id="WP_154766202.1">
    <property type="nucleotide sequence ID" value="NZ_WMBT01000034.1"/>
</dbReference>
<proteinExistence type="predicted"/>
<name>A0A6L6HUS0_9RHOB</name>
<sequence length="72" mass="8281">MGDDDSMETLVRDVIRRSSVLMPDRASADRLTEAVLLRAIAENNKGRLTDPRLQLMGMLDEEHRLRAKRFLN</sequence>
<protein>
    <submittedName>
        <fullName evidence="1">Uncharacterized protein</fullName>
    </submittedName>
</protein>
<evidence type="ECO:0000313" key="2">
    <source>
        <dbReference type="Proteomes" id="UP000481417"/>
    </source>
</evidence>
<dbReference type="Proteomes" id="UP000481417">
    <property type="component" value="Unassembled WGS sequence"/>
</dbReference>